<dbReference type="Proteomes" id="UP000288388">
    <property type="component" value="Unassembled WGS sequence"/>
</dbReference>
<evidence type="ECO:0000259" key="3">
    <source>
        <dbReference type="Pfam" id="PF05043"/>
    </source>
</evidence>
<comment type="caution">
    <text evidence="4">The sequence shown here is derived from an EMBL/GenBank/DDBJ whole genome shotgun (WGS) entry which is preliminary data.</text>
</comment>
<dbReference type="Pfam" id="PF05043">
    <property type="entry name" value="Mga"/>
    <property type="match status" value="1"/>
</dbReference>
<feature type="domain" description="Mga helix-turn-helix" evidence="3">
    <location>
        <begin position="88"/>
        <end position="169"/>
    </location>
</feature>
<name>A0A437UKE1_ENTAV</name>
<dbReference type="PANTHER" id="PTHR30185:SF13">
    <property type="entry name" value="LICABCH OPERON REGULATOR-RELATED"/>
    <property type="match status" value="1"/>
</dbReference>
<dbReference type="EMBL" id="RYZS01000001">
    <property type="protein sequence ID" value="RVU94093.1"/>
    <property type="molecule type" value="Genomic_DNA"/>
</dbReference>
<evidence type="ECO:0000313" key="4">
    <source>
        <dbReference type="EMBL" id="RVU94093.1"/>
    </source>
</evidence>
<dbReference type="InterPro" id="IPR050661">
    <property type="entry name" value="BglG_antiterminators"/>
</dbReference>
<sequence>MYIKALELQHYEKDLYLSVRLLEVMDDGQLYKKSELAEMLKLDVRSVQRLLTELSKQYHRFTETELPLFEKKGNSYRLLIAAQTMEENQFLVDLIRHSLAYRLLNLLIIENIRTIKELSDKLYRSESTIRRKLKELSKELLPLQLTIQRGEVLFQAPESVVRMYLSVYYWRLFRGKNWPFTLLQHEPIRKISREIQQFFRVELNPIKAQRLEYLVAAHLLREVQQHALEKTSSTQSVLNDDPLFNDFARQLRPIMPIYFRKQASLGNLFLHLLTREEYYRVPTIAEKIHSLLARPPFLVFEEVAAMDQLLEKKINDHATWKKFQALHAENYLISGHLYHHLFPMIRFNINGKAFWTKVTRQQPKLAAFVSELLADQGGSESILFGRYLSVLRRLPELTMQPVLRIFLQTDLPEFEETLLKEDLHQFLANDFQVVFAKTLTDSDVCLTTSLIYEDDEVPTLTITQELHMADYFALLRLLQGFGGKSF</sequence>
<accession>A0A437UKE1</accession>
<dbReference type="AlphaFoldDB" id="A0A437UKE1"/>
<keyword evidence="1" id="KW-0805">Transcription regulation</keyword>
<dbReference type="PANTHER" id="PTHR30185">
    <property type="entry name" value="CRYPTIC BETA-GLUCOSIDE BGL OPERON ANTITERMINATOR"/>
    <property type="match status" value="1"/>
</dbReference>
<evidence type="ECO:0000256" key="1">
    <source>
        <dbReference type="ARBA" id="ARBA00023015"/>
    </source>
</evidence>
<reference evidence="4 5" key="1">
    <citation type="submission" date="2018-12" db="EMBL/GenBank/DDBJ databases">
        <title>A novel vanA-carrying plasmid in a clinical isolate of Enterococcus avium.</title>
        <authorList>
            <person name="Bernasconi O.J."/>
            <person name="Luzzaro F."/>
            <person name="Endimiani A."/>
        </authorList>
    </citation>
    <scope>NUCLEOTIDE SEQUENCE [LARGE SCALE GENOMIC DNA]</scope>
    <source>
        <strain evidence="4 5">LC0559/18</strain>
    </source>
</reference>
<dbReference type="RefSeq" id="WP_127978347.1">
    <property type="nucleotide sequence ID" value="NZ_JBPFMR010000059.1"/>
</dbReference>
<dbReference type="InterPro" id="IPR007737">
    <property type="entry name" value="Mga_HTH"/>
</dbReference>
<gene>
    <name evidence="4" type="ORF">EK398_04010</name>
</gene>
<keyword evidence="2" id="KW-0804">Transcription</keyword>
<organism evidence="4 5">
    <name type="scientific">Enterococcus avium</name>
    <name type="common">Streptococcus avium</name>
    <dbReference type="NCBI Taxonomy" id="33945"/>
    <lineage>
        <taxon>Bacteria</taxon>
        <taxon>Bacillati</taxon>
        <taxon>Bacillota</taxon>
        <taxon>Bacilli</taxon>
        <taxon>Lactobacillales</taxon>
        <taxon>Enterococcaceae</taxon>
        <taxon>Enterococcus</taxon>
    </lineage>
</organism>
<evidence type="ECO:0000313" key="5">
    <source>
        <dbReference type="Proteomes" id="UP000288388"/>
    </source>
</evidence>
<protein>
    <submittedName>
        <fullName evidence="4">HTH domain-containing protein</fullName>
    </submittedName>
</protein>
<evidence type="ECO:0000256" key="2">
    <source>
        <dbReference type="ARBA" id="ARBA00023163"/>
    </source>
</evidence>
<proteinExistence type="predicted"/>